<sequence>MTDDPALDALADDFERGDFDIAPETTELTPASHSLPMGRPTRPRGSSPLRAVRLPRALDDQLTSYANRRGESTSAVVRAAISEYLDRHSA</sequence>
<dbReference type="Proteomes" id="UP000551501">
    <property type="component" value="Unassembled WGS sequence"/>
</dbReference>
<dbReference type="GO" id="GO:0006355">
    <property type="term" value="P:regulation of DNA-templated transcription"/>
    <property type="evidence" value="ECO:0007669"/>
    <property type="project" value="InterPro"/>
</dbReference>
<comment type="caution">
    <text evidence="3">The sequence shown here is derived from an EMBL/GenBank/DDBJ whole genome shotgun (WGS) entry which is preliminary data.</text>
</comment>
<dbReference type="InterPro" id="IPR002145">
    <property type="entry name" value="CopG"/>
</dbReference>
<organism evidence="3 4">
    <name type="scientific">Gordonia humi</name>
    <dbReference type="NCBI Taxonomy" id="686429"/>
    <lineage>
        <taxon>Bacteria</taxon>
        <taxon>Bacillati</taxon>
        <taxon>Actinomycetota</taxon>
        <taxon>Actinomycetes</taxon>
        <taxon>Mycobacteriales</taxon>
        <taxon>Gordoniaceae</taxon>
        <taxon>Gordonia</taxon>
    </lineage>
</organism>
<protein>
    <recommendedName>
        <fullName evidence="2">Ribbon-helix-helix protein CopG domain-containing protein</fullName>
    </recommendedName>
</protein>
<name>A0A840FAQ5_9ACTN</name>
<evidence type="ECO:0000256" key="1">
    <source>
        <dbReference type="SAM" id="MobiDB-lite"/>
    </source>
</evidence>
<proteinExistence type="predicted"/>
<reference evidence="3 4" key="1">
    <citation type="submission" date="2020-08" db="EMBL/GenBank/DDBJ databases">
        <title>Sequencing the genomes of 1000 actinobacteria strains.</title>
        <authorList>
            <person name="Klenk H.-P."/>
        </authorList>
    </citation>
    <scope>NUCLEOTIDE SEQUENCE [LARGE SCALE GENOMIC DNA]</scope>
    <source>
        <strain evidence="3 4">DSM 45298</strain>
    </source>
</reference>
<dbReference type="SUPFAM" id="SSF47598">
    <property type="entry name" value="Ribbon-helix-helix"/>
    <property type="match status" value="1"/>
</dbReference>
<dbReference type="InterPro" id="IPR010985">
    <property type="entry name" value="Ribbon_hlx_hlx"/>
</dbReference>
<dbReference type="AlphaFoldDB" id="A0A840FAQ5"/>
<dbReference type="EMBL" id="JACIFP010000001">
    <property type="protein sequence ID" value="MBB4137230.1"/>
    <property type="molecule type" value="Genomic_DNA"/>
</dbReference>
<keyword evidence="4" id="KW-1185">Reference proteome</keyword>
<evidence type="ECO:0000313" key="4">
    <source>
        <dbReference type="Proteomes" id="UP000551501"/>
    </source>
</evidence>
<evidence type="ECO:0000313" key="3">
    <source>
        <dbReference type="EMBL" id="MBB4137230.1"/>
    </source>
</evidence>
<gene>
    <name evidence="3" type="ORF">BKA16_003782</name>
</gene>
<feature type="domain" description="Ribbon-helix-helix protein CopG" evidence="2">
    <location>
        <begin position="52"/>
        <end position="87"/>
    </location>
</feature>
<accession>A0A840FAQ5</accession>
<feature type="region of interest" description="Disordered" evidence="1">
    <location>
        <begin position="29"/>
        <end position="48"/>
    </location>
</feature>
<evidence type="ECO:0000259" key="2">
    <source>
        <dbReference type="Pfam" id="PF01402"/>
    </source>
</evidence>
<dbReference type="Pfam" id="PF01402">
    <property type="entry name" value="RHH_1"/>
    <property type="match status" value="1"/>
</dbReference>